<dbReference type="SUPFAM" id="SSF54292">
    <property type="entry name" value="2Fe-2S ferredoxin-like"/>
    <property type="match status" value="1"/>
</dbReference>
<keyword evidence="2" id="KW-1185">Reference proteome</keyword>
<organism evidence="1 2">
    <name type="scientific">Anaeramoeba flamelloides</name>
    <dbReference type="NCBI Taxonomy" id="1746091"/>
    <lineage>
        <taxon>Eukaryota</taxon>
        <taxon>Metamonada</taxon>
        <taxon>Anaeramoebidae</taxon>
        <taxon>Anaeramoeba</taxon>
    </lineage>
</organism>
<evidence type="ECO:0000313" key="2">
    <source>
        <dbReference type="Proteomes" id="UP001150062"/>
    </source>
</evidence>
<evidence type="ECO:0000313" key="1">
    <source>
        <dbReference type="EMBL" id="KAJ6226985.1"/>
    </source>
</evidence>
<gene>
    <name evidence="1" type="ORF">M0813_10523</name>
</gene>
<proteinExistence type="predicted"/>
<dbReference type="Gene3D" id="3.10.20.740">
    <property type="match status" value="1"/>
</dbReference>
<accession>A0ABQ8X417</accession>
<sequence length="87" mass="10163">MNNLNFTENKQTFTFKIDLNLAFLSLQWVLTKQLSVKEEFIHCLFETDQAYRLSRACSTIIQEGMEMVTNSEKIVNSEKHKLSMIIS</sequence>
<reference evidence="1" key="1">
    <citation type="submission" date="2022-08" db="EMBL/GenBank/DDBJ databases">
        <title>Novel sulfate-reducing endosymbionts in the free-living metamonad Anaeramoeba.</title>
        <authorList>
            <person name="Jerlstrom-Hultqvist J."/>
            <person name="Cepicka I."/>
            <person name="Gallot-Lavallee L."/>
            <person name="Salas-Leiva D."/>
            <person name="Curtis B.A."/>
            <person name="Zahonova K."/>
            <person name="Pipaliya S."/>
            <person name="Dacks J."/>
            <person name="Roger A.J."/>
        </authorList>
    </citation>
    <scope>NUCLEOTIDE SEQUENCE</scope>
    <source>
        <strain evidence="1">Schooner1</strain>
    </source>
</reference>
<dbReference type="EMBL" id="JAOAOG010000339">
    <property type="protein sequence ID" value="KAJ6226985.1"/>
    <property type="molecule type" value="Genomic_DNA"/>
</dbReference>
<dbReference type="Proteomes" id="UP001150062">
    <property type="component" value="Unassembled WGS sequence"/>
</dbReference>
<comment type="caution">
    <text evidence="1">The sequence shown here is derived from an EMBL/GenBank/DDBJ whole genome shotgun (WGS) entry which is preliminary data.</text>
</comment>
<protein>
    <submittedName>
        <fullName evidence="1">Hydrogenase subunit</fullName>
    </submittedName>
</protein>
<name>A0ABQ8X417_9EUKA</name>
<dbReference type="InterPro" id="IPR036010">
    <property type="entry name" value="2Fe-2S_ferredoxin-like_sf"/>
</dbReference>